<accession>W7J5G7</accession>
<feature type="domain" description="N-acetyltransferase" evidence="1">
    <location>
        <begin position="136"/>
        <end position="282"/>
    </location>
</feature>
<dbReference type="CDD" id="cd04301">
    <property type="entry name" value="NAT_SF"/>
    <property type="match status" value="1"/>
</dbReference>
<gene>
    <name evidence="2" type="ORF">UO65_0410</name>
</gene>
<dbReference type="GO" id="GO:0016747">
    <property type="term" value="F:acyltransferase activity, transferring groups other than amino-acyl groups"/>
    <property type="evidence" value="ECO:0007669"/>
    <property type="project" value="InterPro"/>
</dbReference>
<dbReference type="InterPro" id="IPR000182">
    <property type="entry name" value="GNAT_dom"/>
</dbReference>
<dbReference type="InterPro" id="IPR016181">
    <property type="entry name" value="Acyl_CoA_acyltransferase"/>
</dbReference>
<dbReference type="PATRIC" id="fig|909613.9.peg.423"/>
<keyword evidence="3" id="KW-1185">Reference proteome</keyword>
<comment type="caution">
    <text evidence="2">The sequence shown here is derived from an EMBL/GenBank/DDBJ whole genome shotgun (WGS) entry which is preliminary data.</text>
</comment>
<dbReference type="OrthoDB" id="3771710at2"/>
<dbReference type="Proteomes" id="UP000019277">
    <property type="component" value="Unassembled WGS sequence"/>
</dbReference>
<evidence type="ECO:0000313" key="2">
    <source>
        <dbReference type="EMBL" id="EWC64287.1"/>
    </source>
</evidence>
<protein>
    <submittedName>
        <fullName evidence="2">Acetyltransferase, GNAT family</fullName>
    </submittedName>
</protein>
<dbReference type="Gene3D" id="3.40.630.30">
    <property type="match status" value="1"/>
</dbReference>
<dbReference type="RefSeq" id="WP_052020481.1">
    <property type="nucleotide sequence ID" value="NZ_AYXG01000016.1"/>
</dbReference>
<sequence>MRPYTGPADLRLMQELVQRTWSHRSQWHIGDLAWQRFQHLGREPEWPTALWERDGRVVAWGWLHAPGSLSLLVDPEAPELVAEVLAWADPSEVEVLDGAEHVITGLVAGGFHRVDAPSFQYLARSLVELPAAVAPPGFTLAPVGDVAARVACHRSVWHPSRVTEDSYRQVMAAWPYRAELDWTAVAADGTVAAQCLIWPDEVNRVGELEPVGTVARYRRLGLGRAVCLAALHALRDTGAVEAVVYPITDEAKAFYRDLGFRGYAETRTYRKSSGEQGGPERE</sequence>
<dbReference type="Pfam" id="PF00583">
    <property type="entry name" value="Acetyltransf_1"/>
    <property type="match status" value="1"/>
</dbReference>
<organism evidence="2 3">
    <name type="scientific">Actinokineospora spheciospongiae</name>
    <dbReference type="NCBI Taxonomy" id="909613"/>
    <lineage>
        <taxon>Bacteria</taxon>
        <taxon>Bacillati</taxon>
        <taxon>Actinomycetota</taxon>
        <taxon>Actinomycetes</taxon>
        <taxon>Pseudonocardiales</taxon>
        <taxon>Pseudonocardiaceae</taxon>
        <taxon>Actinokineospora</taxon>
    </lineage>
</organism>
<dbReference type="STRING" id="909613.UO65_0410"/>
<dbReference type="eggNOG" id="COG0456">
    <property type="taxonomic scope" value="Bacteria"/>
</dbReference>
<dbReference type="PROSITE" id="PS51186">
    <property type="entry name" value="GNAT"/>
    <property type="match status" value="1"/>
</dbReference>
<evidence type="ECO:0000259" key="1">
    <source>
        <dbReference type="PROSITE" id="PS51186"/>
    </source>
</evidence>
<evidence type="ECO:0000313" key="3">
    <source>
        <dbReference type="Proteomes" id="UP000019277"/>
    </source>
</evidence>
<dbReference type="EMBL" id="AYXG01000016">
    <property type="protein sequence ID" value="EWC64287.1"/>
    <property type="molecule type" value="Genomic_DNA"/>
</dbReference>
<dbReference type="AlphaFoldDB" id="W7J5G7"/>
<name>W7J5G7_9PSEU</name>
<dbReference type="SUPFAM" id="SSF55729">
    <property type="entry name" value="Acyl-CoA N-acyltransferases (Nat)"/>
    <property type="match status" value="1"/>
</dbReference>
<proteinExistence type="predicted"/>
<reference evidence="2 3" key="1">
    <citation type="journal article" date="2014" name="Genome Announc.">
        <title>Draft Genome Sequence of the Antitrypanosomally Active Sponge-Associated Bacterium Actinokineospora sp. Strain EG49.</title>
        <authorList>
            <person name="Harjes J."/>
            <person name="Ryu T."/>
            <person name="Abdelmohsen U.R."/>
            <person name="Moitinho-Silva L."/>
            <person name="Horn H."/>
            <person name="Ravasi T."/>
            <person name="Hentschel U."/>
        </authorList>
    </citation>
    <scope>NUCLEOTIDE SEQUENCE [LARGE SCALE GENOMIC DNA]</scope>
    <source>
        <strain evidence="2 3">EG49</strain>
    </source>
</reference>
<keyword evidence="2" id="KW-0808">Transferase</keyword>